<proteinExistence type="predicted"/>
<dbReference type="AlphaFoldDB" id="A0A5J4PPA8"/>
<dbReference type="EMBL" id="SNRW01049439">
    <property type="protein sequence ID" value="KAA6311042.1"/>
    <property type="molecule type" value="Genomic_DNA"/>
</dbReference>
<organism evidence="1 2">
    <name type="scientific">Streblomastix strix</name>
    <dbReference type="NCBI Taxonomy" id="222440"/>
    <lineage>
        <taxon>Eukaryota</taxon>
        <taxon>Metamonada</taxon>
        <taxon>Preaxostyla</taxon>
        <taxon>Oxymonadida</taxon>
        <taxon>Streblomastigidae</taxon>
        <taxon>Streblomastix</taxon>
    </lineage>
</organism>
<gene>
    <name evidence="1" type="ORF">EZS28_056203</name>
</gene>
<feature type="non-terminal residue" evidence="1">
    <location>
        <position position="1"/>
    </location>
</feature>
<evidence type="ECO:0000313" key="2">
    <source>
        <dbReference type="Proteomes" id="UP000324800"/>
    </source>
</evidence>
<reference evidence="1 2" key="1">
    <citation type="submission" date="2019-03" db="EMBL/GenBank/DDBJ databases">
        <title>Single cell metagenomics reveals metabolic interactions within the superorganism composed of flagellate Streblomastix strix and complex community of Bacteroidetes bacteria on its surface.</title>
        <authorList>
            <person name="Treitli S.C."/>
            <person name="Kolisko M."/>
            <person name="Husnik F."/>
            <person name="Keeling P."/>
            <person name="Hampl V."/>
        </authorList>
    </citation>
    <scope>NUCLEOTIDE SEQUENCE [LARGE SCALE GENOMIC DNA]</scope>
    <source>
        <strain evidence="1">ST1C</strain>
    </source>
</reference>
<feature type="non-terminal residue" evidence="1">
    <location>
        <position position="176"/>
    </location>
</feature>
<accession>A0A5J4PPA8</accession>
<dbReference type="Proteomes" id="UP000324800">
    <property type="component" value="Unassembled WGS sequence"/>
</dbReference>
<protein>
    <submittedName>
        <fullName evidence="1">Uncharacterized protein</fullName>
    </submittedName>
</protein>
<name>A0A5J4PPA8_9EUKA</name>
<evidence type="ECO:0000313" key="1">
    <source>
        <dbReference type="EMBL" id="KAA6311042.1"/>
    </source>
</evidence>
<comment type="caution">
    <text evidence="1">The sequence shown here is derived from an EMBL/GenBank/DDBJ whole genome shotgun (WGS) entry which is preliminary data.</text>
</comment>
<sequence>GREKVKDDISIKGLVQHNIQEQEREDKTTGSVDRQIELSETSDKRCVSISNRFRQSENTIAKDRIMGWNNDSKQSSNKGIEMVNKENRGQPTRIVDQQNNNMHVDDKRISIGLGSDANIREPDRIDTSRLLEQEKSRNDKQCQRNKSYLLRATPFRASLQEDARSGNLDTFRQHNS</sequence>